<name>A0A7W6JTQ3_9SPHN</name>
<dbReference type="Proteomes" id="UP000557392">
    <property type="component" value="Unassembled WGS sequence"/>
</dbReference>
<organism evidence="1 2">
    <name type="scientific">Sphingomonas kyeonggiensis</name>
    <dbReference type="NCBI Taxonomy" id="1268553"/>
    <lineage>
        <taxon>Bacteria</taxon>
        <taxon>Pseudomonadati</taxon>
        <taxon>Pseudomonadota</taxon>
        <taxon>Alphaproteobacteria</taxon>
        <taxon>Sphingomonadales</taxon>
        <taxon>Sphingomonadaceae</taxon>
        <taxon>Sphingomonas</taxon>
    </lineage>
</organism>
<comment type="caution">
    <text evidence="1">The sequence shown here is derived from an EMBL/GenBank/DDBJ whole genome shotgun (WGS) entry which is preliminary data.</text>
</comment>
<evidence type="ECO:0000313" key="1">
    <source>
        <dbReference type="EMBL" id="MBB4099378.1"/>
    </source>
</evidence>
<accession>A0A7W6JTQ3</accession>
<dbReference type="RefSeq" id="WP_183998652.1">
    <property type="nucleotide sequence ID" value="NZ_JACIEH010000002.1"/>
</dbReference>
<proteinExistence type="predicted"/>
<protein>
    <submittedName>
        <fullName evidence="1">Uncharacterized protein</fullName>
    </submittedName>
</protein>
<reference evidence="1 2" key="1">
    <citation type="submission" date="2020-08" db="EMBL/GenBank/DDBJ databases">
        <title>Genomic Encyclopedia of Type Strains, Phase IV (KMG-IV): sequencing the most valuable type-strain genomes for metagenomic binning, comparative biology and taxonomic classification.</title>
        <authorList>
            <person name="Goeker M."/>
        </authorList>
    </citation>
    <scope>NUCLEOTIDE SEQUENCE [LARGE SCALE GENOMIC DNA]</scope>
    <source>
        <strain evidence="1 2">DSM 101806</strain>
    </source>
</reference>
<gene>
    <name evidence="1" type="ORF">GGR46_002942</name>
</gene>
<dbReference type="Gene3D" id="3.30.950.30">
    <property type="entry name" value="Schlafen, AAA domain"/>
    <property type="match status" value="1"/>
</dbReference>
<dbReference type="InterPro" id="IPR038461">
    <property type="entry name" value="Schlafen_AlbA_2_dom_sf"/>
</dbReference>
<sequence>MVNNNIADRLADVLGEPREGLDVEVKNWLDLRSDEDAKAIFAKAALALANHGGGIIIFGMSEAAEGMIPAPGRPATLDGYGVDLLNGIIHNYADPAFHCAVHLRPGPDGQVYPMVVIPGGHRVPVRSKRGGPNGKIVRDNSIYLRRPGPRSETPQTSQDWDALLGRCLAHRRDEMFDQIRALITGAVPAASLPTPPDQLVEWIERSKARWRRLRDTLPAGAPERCPHGFMWYAFELGGSRRRLPGSQFSETLRSAEVNLSGWPPFWYPTRSGIKPYPFEGLVECWIGGDTEEGYSNHGAGFADFWRVSPEGMGFFLRGYREDDLAGGRGIPPEPGTWTEIEWPVATTAEVIFYIESLAARMVEGPASVRLSCAYTGMDGRHLRSLTGRYLHPRVARQDVIELDATFSAEAVAPNIAEIVQPLLAPFYTAFDFFDLPMSLVTEVIGKLRQRSY</sequence>
<keyword evidence="2" id="KW-1185">Reference proteome</keyword>
<evidence type="ECO:0000313" key="2">
    <source>
        <dbReference type="Proteomes" id="UP000557392"/>
    </source>
</evidence>
<dbReference type="AlphaFoldDB" id="A0A7W6JTQ3"/>
<dbReference type="EMBL" id="JACIEH010000002">
    <property type="protein sequence ID" value="MBB4099378.1"/>
    <property type="molecule type" value="Genomic_DNA"/>
</dbReference>